<gene>
    <name evidence="1" type="ORF">BDY19DRAFT_977427</name>
</gene>
<proteinExistence type="predicted"/>
<reference evidence="1" key="1">
    <citation type="journal article" date="2021" name="Environ. Microbiol.">
        <title>Gene family expansions and transcriptome signatures uncover fungal adaptations to wood decay.</title>
        <authorList>
            <person name="Hage H."/>
            <person name="Miyauchi S."/>
            <person name="Viragh M."/>
            <person name="Drula E."/>
            <person name="Min B."/>
            <person name="Chaduli D."/>
            <person name="Navarro D."/>
            <person name="Favel A."/>
            <person name="Norest M."/>
            <person name="Lesage-Meessen L."/>
            <person name="Balint B."/>
            <person name="Merenyi Z."/>
            <person name="de Eugenio L."/>
            <person name="Morin E."/>
            <person name="Martinez A.T."/>
            <person name="Baldrian P."/>
            <person name="Stursova M."/>
            <person name="Martinez M.J."/>
            <person name="Novotny C."/>
            <person name="Magnuson J.K."/>
            <person name="Spatafora J.W."/>
            <person name="Maurice S."/>
            <person name="Pangilinan J."/>
            <person name="Andreopoulos W."/>
            <person name="LaButti K."/>
            <person name="Hundley H."/>
            <person name="Na H."/>
            <person name="Kuo A."/>
            <person name="Barry K."/>
            <person name="Lipzen A."/>
            <person name="Henrissat B."/>
            <person name="Riley R."/>
            <person name="Ahrendt S."/>
            <person name="Nagy L.G."/>
            <person name="Grigoriev I.V."/>
            <person name="Martin F."/>
            <person name="Rosso M.N."/>
        </authorList>
    </citation>
    <scope>NUCLEOTIDE SEQUENCE</scope>
    <source>
        <strain evidence="1">CBS 384.51</strain>
    </source>
</reference>
<dbReference type="EMBL" id="MU274960">
    <property type="protein sequence ID" value="KAI0083568.1"/>
    <property type="molecule type" value="Genomic_DNA"/>
</dbReference>
<keyword evidence="2" id="KW-1185">Reference proteome</keyword>
<name>A0ACB8TNJ3_9APHY</name>
<keyword evidence="1" id="KW-0326">Glycosidase</keyword>
<dbReference type="Proteomes" id="UP001055072">
    <property type="component" value="Unassembled WGS sequence"/>
</dbReference>
<protein>
    <submittedName>
        <fullName evidence="1">Seven-hairpin glycosidase</fullName>
    </submittedName>
</protein>
<organism evidence="1 2">
    <name type="scientific">Irpex rosettiformis</name>
    <dbReference type="NCBI Taxonomy" id="378272"/>
    <lineage>
        <taxon>Eukaryota</taxon>
        <taxon>Fungi</taxon>
        <taxon>Dikarya</taxon>
        <taxon>Basidiomycota</taxon>
        <taxon>Agaricomycotina</taxon>
        <taxon>Agaricomycetes</taxon>
        <taxon>Polyporales</taxon>
        <taxon>Irpicaceae</taxon>
        <taxon>Irpex</taxon>
    </lineage>
</organism>
<evidence type="ECO:0000313" key="2">
    <source>
        <dbReference type="Proteomes" id="UP001055072"/>
    </source>
</evidence>
<accession>A0ACB8TNJ3</accession>
<evidence type="ECO:0000313" key="1">
    <source>
        <dbReference type="EMBL" id="KAI0083568.1"/>
    </source>
</evidence>
<sequence length="602" mass="67988">MSTTPSPTIMSLHNLSRRITFRHIAIVAFSSLLLFTLYTFSDWHHARPGILDDYGDRPPPQHAPRPPTSPTDQDTKTSPPKTVWAERAQNVREAFLYAYRGYENYAAPHDELLPVTGSHIDNFNGWAVSMHDSLSTILLMGLHDEFSRALVAIEKTNFTLPHPVKGVPVYTPFFETVIRHLGGLLSAYAYSHEPILLKVADDLATKLAPVFNTTSGLPAYGVDPDTGAVSPRREAVAAEVGSCQLEYAYLARLTGKKEHYDRTASIMKAIAEVNLGRVGMLAQDFDLNTGQHIKGHISVGAASDSLHEYLLKLYLLTGHTDKVSLDLYVKTINRVLTTLLYVSPNRGLLYVTDAFRADLTPIPTHKFEHLSCFLPGLIALGAHTLPDNAFDDARPMGLTLQDENEIQQYNWKKLHMIAAQGLAEACIQMYEDQPTGLGPEEVEFSDDGQLWIRQMRKWRLNGKQGKPPGIGAKKSEVGREDYILRKQAYLLRPETLESVFLLWKTTGDEIWRERGWAAFQAIQKHTQTPYGYSSVRNVSYIPPGFLNEMPSYFLAETLKYLYLLFSDEDLVPLDRWVFNTEAHPLPVIEWTPWERRKFHIPS</sequence>
<comment type="caution">
    <text evidence="1">The sequence shown here is derived from an EMBL/GenBank/DDBJ whole genome shotgun (WGS) entry which is preliminary data.</text>
</comment>
<keyword evidence="1" id="KW-0378">Hydrolase</keyword>